<dbReference type="Gene3D" id="3.30.565.10">
    <property type="entry name" value="Histidine kinase-like ATPase, C-terminal domain"/>
    <property type="match status" value="1"/>
</dbReference>
<dbReference type="OrthoDB" id="227596at2"/>
<dbReference type="Pfam" id="PF02518">
    <property type="entry name" value="HATPase_c"/>
    <property type="match status" value="1"/>
</dbReference>
<dbReference type="AlphaFoldDB" id="A0A6N8JN41"/>
<dbReference type="InterPro" id="IPR003594">
    <property type="entry name" value="HATPase_dom"/>
</dbReference>
<evidence type="ECO:0000259" key="11">
    <source>
        <dbReference type="Pfam" id="PF07730"/>
    </source>
</evidence>
<dbReference type="GO" id="GO:0005524">
    <property type="term" value="F:ATP binding"/>
    <property type="evidence" value="ECO:0007669"/>
    <property type="project" value="UniProtKB-KW"/>
</dbReference>
<keyword evidence="6 12" id="KW-0418">Kinase</keyword>
<comment type="catalytic activity">
    <reaction evidence="1">
        <text>ATP + protein L-histidine = ADP + protein N-phospho-L-histidine.</text>
        <dbReference type="EC" id="2.7.13.3"/>
    </reaction>
</comment>
<evidence type="ECO:0000256" key="5">
    <source>
        <dbReference type="ARBA" id="ARBA00022741"/>
    </source>
</evidence>
<dbReference type="PROSITE" id="PS51257">
    <property type="entry name" value="PROKAR_LIPOPROTEIN"/>
    <property type="match status" value="1"/>
</dbReference>
<accession>A0A6N8JN41</accession>
<evidence type="ECO:0000256" key="9">
    <source>
        <dbReference type="SAM" id="Phobius"/>
    </source>
</evidence>
<keyword evidence="4" id="KW-0808">Transferase</keyword>
<feature type="transmembrane region" description="Helical" evidence="9">
    <location>
        <begin position="20"/>
        <end position="43"/>
    </location>
</feature>
<keyword evidence="5" id="KW-0547">Nucleotide-binding</keyword>
<keyword evidence="7" id="KW-0067">ATP-binding</keyword>
<evidence type="ECO:0000313" key="13">
    <source>
        <dbReference type="Proteomes" id="UP000463388"/>
    </source>
</evidence>
<sequence>MDSFFRQTGKLAAIDWLIDAVIAAGAFGFSCLQLTLAVNLLIPDDFMRRLMGIRAVVPTGVSLAAIAAVTLPLVARRRFPWPVFLWTILSWGLLQTEMSGISLSVAGPLVALFTLAAERSRGEAVGACALAAAVFLFAPTPPDQARVLTQLTVVQNVALALAAAFAGYGLREHQDRVQAFEERALAAERTRETEAERRVEAERVSIAREVHDITAHSLSAVSIQAAAAERLVERDPAAAKEAIAEVRRTSKAALEEIRAMIGVLRSGDHGAEVAPTEGTERMGDVVAYLEGAGIETSLAMEAYDRACVPTFIDVALFGIAREAATNIVRHAEAHRAAIALTVQGAAPVAWAQLTVDDDGRGLAASEPAPDHHGLVGMRERARLLHGSFAATRSPWGGVRITVSIPLTQTEDSHGR</sequence>
<keyword evidence="9" id="KW-0812">Transmembrane</keyword>
<dbReference type="Pfam" id="PF07730">
    <property type="entry name" value="HisKA_3"/>
    <property type="match status" value="1"/>
</dbReference>
<keyword evidence="9" id="KW-0472">Membrane</keyword>
<evidence type="ECO:0000256" key="6">
    <source>
        <dbReference type="ARBA" id="ARBA00022777"/>
    </source>
</evidence>
<feature type="domain" description="Histidine kinase/HSP90-like ATPase" evidence="10">
    <location>
        <begin position="316"/>
        <end position="407"/>
    </location>
</feature>
<evidence type="ECO:0000259" key="10">
    <source>
        <dbReference type="Pfam" id="PF02518"/>
    </source>
</evidence>
<comment type="caution">
    <text evidence="12">The sequence shown here is derived from an EMBL/GenBank/DDBJ whole genome shotgun (WGS) entry which is preliminary data.</text>
</comment>
<evidence type="ECO:0000256" key="4">
    <source>
        <dbReference type="ARBA" id="ARBA00022679"/>
    </source>
</evidence>
<feature type="transmembrane region" description="Helical" evidence="9">
    <location>
        <begin position="147"/>
        <end position="170"/>
    </location>
</feature>
<dbReference type="GO" id="GO:0046983">
    <property type="term" value="F:protein dimerization activity"/>
    <property type="evidence" value="ECO:0007669"/>
    <property type="project" value="InterPro"/>
</dbReference>
<dbReference type="Proteomes" id="UP000463388">
    <property type="component" value="Unassembled WGS sequence"/>
</dbReference>
<feature type="transmembrane region" description="Helical" evidence="9">
    <location>
        <begin position="124"/>
        <end position="141"/>
    </location>
</feature>
<dbReference type="GO" id="GO:0000155">
    <property type="term" value="F:phosphorelay sensor kinase activity"/>
    <property type="evidence" value="ECO:0007669"/>
    <property type="project" value="InterPro"/>
</dbReference>
<dbReference type="InterPro" id="IPR036890">
    <property type="entry name" value="HATPase_C_sf"/>
</dbReference>
<protein>
    <recommendedName>
        <fullName evidence="2">histidine kinase</fullName>
        <ecNumber evidence="2">2.7.13.3</ecNumber>
    </recommendedName>
</protein>
<evidence type="ECO:0000256" key="1">
    <source>
        <dbReference type="ARBA" id="ARBA00000085"/>
    </source>
</evidence>
<dbReference type="PANTHER" id="PTHR24421">
    <property type="entry name" value="NITRATE/NITRITE SENSOR PROTEIN NARX-RELATED"/>
    <property type="match status" value="1"/>
</dbReference>
<evidence type="ECO:0000256" key="3">
    <source>
        <dbReference type="ARBA" id="ARBA00022553"/>
    </source>
</evidence>
<dbReference type="InterPro" id="IPR011712">
    <property type="entry name" value="Sig_transdc_His_kin_sub3_dim/P"/>
</dbReference>
<feature type="transmembrane region" description="Helical" evidence="9">
    <location>
        <begin position="98"/>
        <end position="117"/>
    </location>
</feature>
<feature type="transmembrane region" description="Helical" evidence="9">
    <location>
        <begin position="55"/>
        <end position="75"/>
    </location>
</feature>
<dbReference type="SUPFAM" id="SSF55874">
    <property type="entry name" value="ATPase domain of HSP90 chaperone/DNA topoisomerase II/histidine kinase"/>
    <property type="match status" value="1"/>
</dbReference>
<evidence type="ECO:0000313" key="12">
    <source>
        <dbReference type="EMBL" id="MVX60439.1"/>
    </source>
</evidence>
<keyword evidence="8" id="KW-0902">Two-component regulatory system</keyword>
<feature type="domain" description="Signal transduction histidine kinase subgroup 3 dimerisation and phosphoacceptor" evidence="11">
    <location>
        <begin position="202"/>
        <end position="268"/>
    </location>
</feature>
<dbReference type="PANTHER" id="PTHR24421:SF10">
    <property type="entry name" value="NITRATE_NITRITE SENSOR PROTEIN NARQ"/>
    <property type="match status" value="1"/>
</dbReference>
<organism evidence="12 13">
    <name type="scientific">Adlercreutzia mucosicola</name>
    <dbReference type="NCBI Taxonomy" id="580026"/>
    <lineage>
        <taxon>Bacteria</taxon>
        <taxon>Bacillati</taxon>
        <taxon>Actinomycetota</taxon>
        <taxon>Coriobacteriia</taxon>
        <taxon>Eggerthellales</taxon>
        <taxon>Eggerthellaceae</taxon>
        <taxon>Adlercreutzia</taxon>
    </lineage>
</organism>
<dbReference type="EC" id="2.7.13.3" evidence="2"/>
<dbReference type="GO" id="GO:0016020">
    <property type="term" value="C:membrane"/>
    <property type="evidence" value="ECO:0007669"/>
    <property type="project" value="InterPro"/>
</dbReference>
<dbReference type="EMBL" id="WSRR01000004">
    <property type="protein sequence ID" value="MVX60439.1"/>
    <property type="molecule type" value="Genomic_DNA"/>
</dbReference>
<evidence type="ECO:0000256" key="2">
    <source>
        <dbReference type="ARBA" id="ARBA00012438"/>
    </source>
</evidence>
<keyword evidence="3" id="KW-0597">Phosphoprotein</keyword>
<evidence type="ECO:0000256" key="8">
    <source>
        <dbReference type="ARBA" id="ARBA00023012"/>
    </source>
</evidence>
<name>A0A6N8JN41_9ACTN</name>
<reference evidence="12 13" key="1">
    <citation type="submission" date="2019-12" db="EMBL/GenBank/DDBJ databases">
        <title>Microbes associate with the intestines of laboratory mice.</title>
        <authorList>
            <person name="Navarre W."/>
            <person name="Wong E."/>
        </authorList>
    </citation>
    <scope>NUCLEOTIDE SEQUENCE [LARGE SCALE GENOMIC DNA]</scope>
    <source>
        <strain evidence="12 13">NM66_B29</strain>
    </source>
</reference>
<evidence type="ECO:0000256" key="7">
    <source>
        <dbReference type="ARBA" id="ARBA00022840"/>
    </source>
</evidence>
<dbReference type="CDD" id="cd16917">
    <property type="entry name" value="HATPase_UhpB-NarQ-NarX-like"/>
    <property type="match status" value="1"/>
</dbReference>
<gene>
    <name evidence="12" type="ORF">GKZ27_03040</name>
</gene>
<dbReference type="InterPro" id="IPR050482">
    <property type="entry name" value="Sensor_HK_TwoCompSys"/>
</dbReference>
<keyword evidence="9" id="KW-1133">Transmembrane helix</keyword>
<keyword evidence="13" id="KW-1185">Reference proteome</keyword>
<dbReference type="Gene3D" id="1.20.5.1930">
    <property type="match status" value="1"/>
</dbReference>
<proteinExistence type="predicted"/>